<evidence type="ECO:0000313" key="1">
    <source>
        <dbReference type="EMBL" id="KAK4779643.1"/>
    </source>
</evidence>
<comment type="caution">
    <text evidence="1">The sequence shown here is derived from an EMBL/GenBank/DDBJ whole genome shotgun (WGS) entry which is preliminary data.</text>
</comment>
<evidence type="ECO:0000313" key="2">
    <source>
        <dbReference type="Proteomes" id="UP001345219"/>
    </source>
</evidence>
<gene>
    <name evidence="1" type="ORF">SAY87_015749</name>
</gene>
<organism evidence="1 2">
    <name type="scientific">Trapa incisa</name>
    <dbReference type="NCBI Taxonomy" id="236973"/>
    <lineage>
        <taxon>Eukaryota</taxon>
        <taxon>Viridiplantae</taxon>
        <taxon>Streptophyta</taxon>
        <taxon>Embryophyta</taxon>
        <taxon>Tracheophyta</taxon>
        <taxon>Spermatophyta</taxon>
        <taxon>Magnoliopsida</taxon>
        <taxon>eudicotyledons</taxon>
        <taxon>Gunneridae</taxon>
        <taxon>Pentapetalae</taxon>
        <taxon>rosids</taxon>
        <taxon>malvids</taxon>
        <taxon>Myrtales</taxon>
        <taxon>Lythraceae</taxon>
        <taxon>Trapa</taxon>
    </lineage>
</organism>
<dbReference type="Proteomes" id="UP001345219">
    <property type="component" value="Chromosome 13"/>
</dbReference>
<dbReference type="EMBL" id="JAXIOK010000001">
    <property type="protein sequence ID" value="KAK4779643.1"/>
    <property type="molecule type" value="Genomic_DNA"/>
</dbReference>
<dbReference type="AlphaFoldDB" id="A0AAN7QYC2"/>
<accession>A0AAN7QYC2</accession>
<name>A0AAN7QYC2_9MYRT</name>
<reference evidence="1 2" key="1">
    <citation type="journal article" date="2023" name="Hortic Res">
        <title>Pangenome of water caltrop reveals structural variations and asymmetric subgenome divergence after allopolyploidization.</title>
        <authorList>
            <person name="Zhang X."/>
            <person name="Chen Y."/>
            <person name="Wang L."/>
            <person name="Yuan Y."/>
            <person name="Fang M."/>
            <person name="Shi L."/>
            <person name="Lu R."/>
            <person name="Comes H.P."/>
            <person name="Ma Y."/>
            <person name="Chen Y."/>
            <person name="Huang G."/>
            <person name="Zhou Y."/>
            <person name="Zheng Z."/>
            <person name="Qiu Y."/>
        </authorList>
    </citation>
    <scope>NUCLEOTIDE SEQUENCE [LARGE SCALE GENOMIC DNA]</scope>
    <source>
        <tissue evidence="1">Roots</tissue>
    </source>
</reference>
<protein>
    <submittedName>
        <fullName evidence="1">Uncharacterized protein</fullName>
    </submittedName>
</protein>
<proteinExistence type="predicted"/>
<sequence length="126" mass="13385">MAKLTGKGDGAADSEDASFAAVVTELAIRVTGKDLAAVAAEELDGGGGGRGGARRRVGKEFFKLKEAALVGPLIENFNSSRSPLRHLWAYYSVAIWRSIAYDDVEGIVRMDLHDQVSSSMTVAVTI</sequence>
<keyword evidence="2" id="KW-1185">Reference proteome</keyword>